<dbReference type="InterPro" id="IPR047951">
    <property type="entry name" value="Transpos_ISL3"/>
</dbReference>
<protein>
    <submittedName>
        <fullName evidence="2">Transposase</fullName>
    </submittedName>
</protein>
<reference evidence="2" key="1">
    <citation type="submission" date="2019-02" db="EMBL/GenBank/DDBJ databases">
        <authorList>
            <person name="Gruber-Vodicka R. H."/>
            <person name="Seah K. B. B."/>
        </authorList>
    </citation>
    <scope>NUCLEOTIDE SEQUENCE</scope>
    <source>
        <strain evidence="2">BECK_BZ15</strain>
    </source>
</reference>
<evidence type="ECO:0000259" key="1">
    <source>
        <dbReference type="Pfam" id="PF01610"/>
    </source>
</evidence>
<name>A0A450T5L2_9GAMM</name>
<evidence type="ECO:0000313" key="2">
    <source>
        <dbReference type="EMBL" id="VFJ61773.1"/>
    </source>
</evidence>
<sequence>MRCRLEPMKKVAKTVEEHLWGILNAIVLKVSNGPAEGLNSRIKALKVRGRGFRNKQRFANAIYFHLGGLDLYPHGLPR</sequence>
<feature type="domain" description="Transposase IS204/IS1001/IS1096/IS1165 DDE" evidence="1">
    <location>
        <begin position="1"/>
        <end position="62"/>
    </location>
</feature>
<dbReference type="InterPro" id="IPR002560">
    <property type="entry name" value="Transposase_DDE"/>
</dbReference>
<accession>A0A450T5L2</accession>
<dbReference type="PANTHER" id="PTHR33498:SF1">
    <property type="entry name" value="TRANSPOSASE FOR INSERTION SEQUENCE ELEMENT IS1557"/>
    <property type="match status" value="1"/>
</dbReference>
<organism evidence="2">
    <name type="scientific">Candidatus Kentrum sp. FW</name>
    <dbReference type="NCBI Taxonomy" id="2126338"/>
    <lineage>
        <taxon>Bacteria</taxon>
        <taxon>Pseudomonadati</taxon>
        <taxon>Pseudomonadota</taxon>
        <taxon>Gammaproteobacteria</taxon>
        <taxon>Candidatus Kentrum</taxon>
    </lineage>
</organism>
<proteinExistence type="predicted"/>
<gene>
    <name evidence="2" type="ORF">BECKFW1821A_GA0114235_111714</name>
</gene>
<dbReference type="EMBL" id="CAADEW010000117">
    <property type="protein sequence ID" value="VFJ61773.1"/>
    <property type="molecule type" value="Genomic_DNA"/>
</dbReference>
<dbReference type="AlphaFoldDB" id="A0A450T5L2"/>
<dbReference type="PANTHER" id="PTHR33498">
    <property type="entry name" value="TRANSPOSASE FOR INSERTION SEQUENCE ELEMENT IS1557"/>
    <property type="match status" value="1"/>
</dbReference>
<dbReference type="Pfam" id="PF01610">
    <property type="entry name" value="DDE_Tnp_ISL3"/>
    <property type="match status" value="1"/>
</dbReference>